<dbReference type="Gene3D" id="3.40.50.2300">
    <property type="match status" value="1"/>
</dbReference>
<dbReference type="STRING" id="545619.SAMN04489860_2746"/>
<sequence>STRRSRGGGPWTLGVLSPVVGGYYFGCLLSGIAQSAREAGIASWRCRPTPRTSRDEFPERPTARYPVGLDRFDGVVAVTSAVDHETLRAVEASGVPLVLLSERAEGVSAPVVTPTTPGACGWPSST</sequence>
<evidence type="ECO:0000313" key="2">
    <source>
        <dbReference type="Proteomes" id="UP000185663"/>
    </source>
</evidence>
<dbReference type="SUPFAM" id="SSF53822">
    <property type="entry name" value="Periplasmic binding protein-like I"/>
    <property type="match status" value="1"/>
</dbReference>
<protein>
    <submittedName>
        <fullName evidence="1">Uncharacterized protein</fullName>
    </submittedName>
</protein>
<organism evidence="1 2">
    <name type="scientific">Paraoerskovia marina</name>
    <dbReference type="NCBI Taxonomy" id="545619"/>
    <lineage>
        <taxon>Bacteria</taxon>
        <taxon>Bacillati</taxon>
        <taxon>Actinomycetota</taxon>
        <taxon>Actinomycetes</taxon>
        <taxon>Micrococcales</taxon>
        <taxon>Cellulomonadaceae</taxon>
        <taxon>Paraoerskovia</taxon>
    </lineage>
</organism>
<feature type="non-terminal residue" evidence="1">
    <location>
        <position position="1"/>
    </location>
</feature>
<dbReference type="AlphaFoldDB" id="A0A1H1W975"/>
<gene>
    <name evidence="1" type="ORF">SAMN04489860_2746</name>
</gene>
<dbReference type="EMBL" id="LT629776">
    <property type="protein sequence ID" value="SDS93211.1"/>
    <property type="molecule type" value="Genomic_DNA"/>
</dbReference>
<reference evidence="1 2" key="1">
    <citation type="submission" date="2016-10" db="EMBL/GenBank/DDBJ databases">
        <authorList>
            <person name="de Groot N.N."/>
        </authorList>
    </citation>
    <scope>NUCLEOTIDE SEQUENCE [LARGE SCALE GENOMIC DNA]</scope>
    <source>
        <strain evidence="1 2">DSM 22126</strain>
    </source>
</reference>
<dbReference type="Proteomes" id="UP000185663">
    <property type="component" value="Chromosome I"/>
</dbReference>
<evidence type="ECO:0000313" key="1">
    <source>
        <dbReference type="EMBL" id="SDS93211.1"/>
    </source>
</evidence>
<proteinExistence type="predicted"/>
<keyword evidence="2" id="KW-1185">Reference proteome</keyword>
<dbReference type="InterPro" id="IPR028082">
    <property type="entry name" value="Peripla_BP_I"/>
</dbReference>
<name>A0A1H1W975_9CELL</name>
<accession>A0A1H1W975</accession>